<evidence type="ECO:0000313" key="2">
    <source>
        <dbReference type="EMBL" id="MFC5993358.1"/>
    </source>
</evidence>
<feature type="compositionally biased region" description="Low complexity" evidence="1">
    <location>
        <begin position="127"/>
        <end position="153"/>
    </location>
</feature>
<keyword evidence="3" id="KW-1185">Reference proteome</keyword>
<dbReference type="EMBL" id="JBHSQW010000009">
    <property type="protein sequence ID" value="MFC5993358.1"/>
    <property type="molecule type" value="Genomic_DNA"/>
</dbReference>
<gene>
    <name evidence="2" type="ORF">ACFQE5_03915</name>
</gene>
<proteinExistence type="predicted"/>
<reference evidence="3" key="1">
    <citation type="journal article" date="2019" name="Int. J. Syst. Evol. Microbiol.">
        <title>The Global Catalogue of Microorganisms (GCM) 10K type strain sequencing project: providing services to taxonomists for standard genome sequencing and annotation.</title>
        <authorList>
            <consortium name="The Broad Institute Genomics Platform"/>
            <consortium name="The Broad Institute Genome Sequencing Center for Infectious Disease"/>
            <person name="Wu L."/>
            <person name="Ma J."/>
        </authorList>
    </citation>
    <scope>NUCLEOTIDE SEQUENCE [LARGE SCALE GENOMIC DNA]</scope>
    <source>
        <strain evidence="3">CCM 8391</strain>
    </source>
</reference>
<dbReference type="RefSeq" id="WP_379582842.1">
    <property type="nucleotide sequence ID" value="NZ_JBHSQW010000009.1"/>
</dbReference>
<dbReference type="Proteomes" id="UP001596302">
    <property type="component" value="Unassembled WGS sequence"/>
</dbReference>
<accession>A0ABW1IXZ9</accession>
<comment type="caution">
    <text evidence="2">The sequence shown here is derived from an EMBL/GenBank/DDBJ whole genome shotgun (WGS) entry which is preliminary data.</text>
</comment>
<evidence type="ECO:0000256" key="1">
    <source>
        <dbReference type="SAM" id="MobiDB-lite"/>
    </source>
</evidence>
<feature type="region of interest" description="Disordered" evidence="1">
    <location>
        <begin position="96"/>
        <end position="115"/>
    </location>
</feature>
<sequence length="406" mass="39909">MLLLVLILVMIAFGLLVVALLSGSVLWAWVSVAVSVGAAGVLLVDWMQRRAAVKAGAEIGRPIPPPLPAVPPVDSEPATEIIPIVPAVGSAPGVPDGAGVGGVGGGDGPEIEPSASDATTVLPVVQPSGSADGPSGAGESSTPSGVFSSPSVTESAVDDQRPGVDRIAEPDPAGGPVDAQDGDPAGAADEPRGPAPAAAESSGEAADGRAEHGAPASAAVNGVPQAELSADEIDGPTLAVASAGTAGSVGQQPSDPSDSGQAESAAGAAPTDGAGAATVFTPAGAREPSAAQPERWRGAQAGPPPLDLPRGAAVDVRGGSLPPLGPGGEPPEEPRNADAAALMAELEDEVVVVDELPRYHLAGCRSLPGMPIIPLPVREAVELGFTPCGWCTPDRVLSGRHPARVR</sequence>
<feature type="region of interest" description="Disordered" evidence="1">
    <location>
        <begin position="124"/>
        <end position="218"/>
    </location>
</feature>
<name>A0ABW1IXZ9_9PSEU</name>
<feature type="compositionally biased region" description="Low complexity" evidence="1">
    <location>
        <begin position="170"/>
        <end position="188"/>
    </location>
</feature>
<feature type="compositionally biased region" description="Gly residues" evidence="1">
    <location>
        <begin position="96"/>
        <end position="108"/>
    </location>
</feature>
<feature type="compositionally biased region" description="Polar residues" evidence="1">
    <location>
        <begin position="251"/>
        <end position="261"/>
    </location>
</feature>
<feature type="compositionally biased region" description="Low complexity" evidence="1">
    <location>
        <begin position="262"/>
        <end position="277"/>
    </location>
</feature>
<feature type="compositionally biased region" description="Basic and acidic residues" evidence="1">
    <location>
        <begin position="158"/>
        <end position="169"/>
    </location>
</feature>
<protein>
    <submittedName>
        <fullName evidence="2">Uncharacterized protein</fullName>
    </submittedName>
</protein>
<evidence type="ECO:0000313" key="3">
    <source>
        <dbReference type="Proteomes" id="UP001596302"/>
    </source>
</evidence>
<organism evidence="2 3">
    <name type="scientific">Pseudonocardia hispaniensis</name>
    <dbReference type="NCBI Taxonomy" id="904933"/>
    <lineage>
        <taxon>Bacteria</taxon>
        <taxon>Bacillati</taxon>
        <taxon>Actinomycetota</taxon>
        <taxon>Actinomycetes</taxon>
        <taxon>Pseudonocardiales</taxon>
        <taxon>Pseudonocardiaceae</taxon>
        <taxon>Pseudonocardia</taxon>
    </lineage>
</organism>
<feature type="region of interest" description="Disordered" evidence="1">
    <location>
        <begin position="244"/>
        <end position="335"/>
    </location>
</feature>
<feature type="compositionally biased region" description="Low complexity" evidence="1">
    <location>
        <begin position="195"/>
        <end position="205"/>
    </location>
</feature>